<evidence type="ECO:0000256" key="1">
    <source>
        <dbReference type="SAM" id="SignalP"/>
    </source>
</evidence>
<evidence type="ECO:0000313" key="3">
    <source>
        <dbReference type="Proteomes" id="UP000198432"/>
    </source>
</evidence>
<keyword evidence="3" id="KW-1185">Reference proteome</keyword>
<evidence type="ECO:0000313" key="2">
    <source>
        <dbReference type="EMBL" id="SNT28310.1"/>
    </source>
</evidence>
<feature type="chain" id="PRO_5012444329" description="EF hand" evidence="1">
    <location>
        <begin position="22"/>
        <end position="143"/>
    </location>
</feature>
<protein>
    <recommendedName>
        <fullName evidence="4">EF hand</fullName>
    </recommendedName>
</protein>
<dbReference type="SUPFAM" id="SSF47473">
    <property type="entry name" value="EF-hand"/>
    <property type="match status" value="1"/>
</dbReference>
<evidence type="ECO:0008006" key="4">
    <source>
        <dbReference type="Google" id="ProtNLM"/>
    </source>
</evidence>
<gene>
    <name evidence="2" type="ORF">SAMN06296052_13927</name>
</gene>
<sequence length="143" mass="16515">MNNYSKLFRAFIIFLALGLPACGNEGEGAKLFKTYNQDENDYLEEREFYVALEEMNYFTAWNKDDDAYLSEDEWSAAVDEYLGGYQIATVEQFGEWDLDGDNMISQDEFRDNLFEVVDKDDNVQISESEFVELYNEGRSPGGP</sequence>
<reference evidence="3" key="1">
    <citation type="submission" date="2017-06" db="EMBL/GenBank/DDBJ databases">
        <authorList>
            <person name="Varghese N."/>
            <person name="Submissions S."/>
        </authorList>
    </citation>
    <scope>NUCLEOTIDE SEQUENCE [LARGE SCALE GENOMIC DNA]</scope>
    <source>
        <strain evidence="3">NKM1</strain>
    </source>
</reference>
<proteinExistence type="predicted"/>
<feature type="signal peptide" evidence="1">
    <location>
        <begin position="1"/>
        <end position="21"/>
    </location>
</feature>
<dbReference type="AlphaFoldDB" id="A0A239LDD6"/>
<dbReference type="Proteomes" id="UP000198432">
    <property type="component" value="Unassembled WGS sequence"/>
</dbReference>
<dbReference type="InterPro" id="IPR011992">
    <property type="entry name" value="EF-hand-dom_pair"/>
</dbReference>
<dbReference type="Gene3D" id="1.10.238.10">
    <property type="entry name" value="EF-hand"/>
    <property type="match status" value="1"/>
</dbReference>
<keyword evidence="1" id="KW-0732">Signal</keyword>
<name>A0A239LDD6_9BACT</name>
<dbReference type="EMBL" id="FZOQ01000039">
    <property type="protein sequence ID" value="SNT28310.1"/>
    <property type="molecule type" value="Genomic_DNA"/>
</dbReference>
<accession>A0A239LDD6</accession>
<organism evidence="2 3">
    <name type="scientific">Pontibacter ummariensis</name>
    <dbReference type="NCBI Taxonomy" id="1610492"/>
    <lineage>
        <taxon>Bacteria</taxon>
        <taxon>Pseudomonadati</taxon>
        <taxon>Bacteroidota</taxon>
        <taxon>Cytophagia</taxon>
        <taxon>Cytophagales</taxon>
        <taxon>Hymenobacteraceae</taxon>
        <taxon>Pontibacter</taxon>
    </lineage>
</organism>